<dbReference type="InterPro" id="IPR035671">
    <property type="entry name" value="DsbD_gamma"/>
</dbReference>
<feature type="domain" description="Thioredoxin" evidence="3">
    <location>
        <begin position="36"/>
        <end position="159"/>
    </location>
</feature>
<accession>A0A2T4CTC1</accession>
<dbReference type="InterPro" id="IPR017937">
    <property type="entry name" value="Thioredoxin_CS"/>
</dbReference>
<feature type="non-terminal residue" evidence="4">
    <location>
        <position position="1"/>
    </location>
</feature>
<sequence>AICLIVSGYRELKRSAAHVFAIIWIVLGIALQHYFWPTTYHQADFVAVDSVAGIEAELDSAGDQVVMLDLYADWCVACKEFERETFGDEDVQVAFDQMRILQADVTANNATNQAIWQKYRVLGLPTIIFFYDGEEIPGSRVTGFMPADDFLQHIENCCEKR</sequence>
<keyword evidence="2" id="KW-0472">Membrane</keyword>
<protein>
    <submittedName>
        <fullName evidence="4">Protein-disulfide reductase DsbD</fullName>
    </submittedName>
</protein>
<evidence type="ECO:0000313" key="4">
    <source>
        <dbReference type="EMBL" id="PTB84791.1"/>
    </source>
</evidence>
<gene>
    <name evidence="4" type="ORF">C9940_05770</name>
</gene>
<evidence type="ECO:0000256" key="1">
    <source>
        <dbReference type="ARBA" id="ARBA00023284"/>
    </source>
</evidence>
<proteinExistence type="predicted"/>
<dbReference type="PROSITE" id="PS51352">
    <property type="entry name" value="THIOREDOXIN_2"/>
    <property type="match status" value="1"/>
</dbReference>
<keyword evidence="2" id="KW-1133">Transmembrane helix</keyword>
<feature type="transmembrane region" description="Helical" evidence="2">
    <location>
        <begin position="16"/>
        <end position="36"/>
    </location>
</feature>
<dbReference type="InterPro" id="IPR012336">
    <property type="entry name" value="Thioredoxin-like_fold"/>
</dbReference>
<dbReference type="PANTHER" id="PTHR32234">
    <property type="entry name" value="THIOL:DISULFIDE INTERCHANGE PROTEIN DSBD"/>
    <property type="match status" value="1"/>
</dbReference>
<dbReference type="Gene3D" id="3.40.30.10">
    <property type="entry name" value="Glutaredoxin"/>
    <property type="match status" value="1"/>
</dbReference>
<dbReference type="PROSITE" id="PS00194">
    <property type="entry name" value="THIOREDOXIN_1"/>
    <property type="match status" value="1"/>
</dbReference>
<dbReference type="CDD" id="cd02953">
    <property type="entry name" value="DsbDgamma"/>
    <property type="match status" value="1"/>
</dbReference>
<evidence type="ECO:0000259" key="3">
    <source>
        <dbReference type="PROSITE" id="PS51352"/>
    </source>
</evidence>
<name>A0A2T4CTC1_9GAMM</name>
<dbReference type="Pfam" id="PF13098">
    <property type="entry name" value="Thioredoxin_2"/>
    <property type="match status" value="1"/>
</dbReference>
<dbReference type="AlphaFoldDB" id="A0A2T4CTC1"/>
<dbReference type="InterPro" id="IPR036249">
    <property type="entry name" value="Thioredoxin-like_sf"/>
</dbReference>
<dbReference type="PANTHER" id="PTHR32234:SF0">
    <property type="entry name" value="THIOL:DISULFIDE INTERCHANGE PROTEIN DSBD"/>
    <property type="match status" value="1"/>
</dbReference>
<dbReference type="EMBL" id="PYVN01000159">
    <property type="protein sequence ID" value="PTB84791.1"/>
    <property type="molecule type" value="Genomic_DNA"/>
</dbReference>
<keyword evidence="1" id="KW-0676">Redox-active center</keyword>
<reference evidence="4" key="1">
    <citation type="submission" date="2018-03" db="EMBL/GenBank/DDBJ databases">
        <title>Cross-interface Injection: A General Nanoliter Liquid Handling Method Applied to Single Cells Genome Amplification Automated Nanoliter Liquid Handling Applied to Single Cell Multiple Displacement Amplification.</title>
        <authorList>
            <person name="Yun J."/>
            <person name="Xu P."/>
            <person name="Xu J."/>
            <person name="Dai X."/>
            <person name="Wang Y."/>
            <person name="Zheng X."/>
            <person name="Cao C."/>
            <person name="Yi Q."/>
            <person name="Zhu Y."/>
            <person name="Wang L."/>
            <person name="Dong Z."/>
            <person name="Huang Y."/>
            <person name="Huang L."/>
            <person name="Du W."/>
        </authorList>
    </citation>
    <scope>NUCLEOTIDE SEQUENCE [LARGE SCALE GENOMIC DNA]</scope>
    <source>
        <strain evidence="4">Z-D3-2</strain>
    </source>
</reference>
<dbReference type="GO" id="GO:0045454">
    <property type="term" value="P:cell redox homeostasis"/>
    <property type="evidence" value="ECO:0007669"/>
    <property type="project" value="TreeGrafter"/>
</dbReference>
<dbReference type="SUPFAM" id="SSF52833">
    <property type="entry name" value="Thioredoxin-like"/>
    <property type="match status" value="1"/>
</dbReference>
<dbReference type="GO" id="GO:0015035">
    <property type="term" value="F:protein-disulfide reductase activity"/>
    <property type="evidence" value="ECO:0007669"/>
    <property type="project" value="TreeGrafter"/>
</dbReference>
<evidence type="ECO:0000256" key="2">
    <source>
        <dbReference type="SAM" id="Phobius"/>
    </source>
</evidence>
<keyword evidence="2" id="KW-0812">Transmembrane</keyword>
<organism evidence="4">
    <name type="scientific">Pseudidiomarina aestuarii</name>
    <dbReference type="NCBI Taxonomy" id="624146"/>
    <lineage>
        <taxon>Bacteria</taxon>
        <taxon>Pseudomonadati</taxon>
        <taxon>Pseudomonadota</taxon>
        <taxon>Gammaproteobacteria</taxon>
        <taxon>Alteromonadales</taxon>
        <taxon>Idiomarinaceae</taxon>
        <taxon>Pseudidiomarina</taxon>
    </lineage>
</organism>
<comment type="caution">
    <text evidence="4">The sequence shown here is derived from an EMBL/GenBank/DDBJ whole genome shotgun (WGS) entry which is preliminary data.</text>
</comment>
<dbReference type="InterPro" id="IPR013766">
    <property type="entry name" value="Thioredoxin_domain"/>
</dbReference>